<sequence length="439" mass="48040">MEVNKEEALRCLHIAQKHRNGSNLPSALKFARKSVSLYSTPEGVAMVTVIEREIESGGSSSTAASTSPPTPNGGGNGSTAKATGVEEHITSARARPGHADKQPEPSKKREYTAKQMEVVKRVKACKHHEYYEILAVERKCTENDVKKAYKKLALALHPDKNGAPGADEAFKMVSKAFQVLSDDNLRAAFDANPHSDPTQRGGGMPSRSPGFAHPGFSSAGGFGGQDIDPAELFNMFFGGGGMNNGFGGANVFTFGGPAGFQARYAGPRRRGPQTPDEGASPAMALLPMIILFAFALITLLPSLFSGTADPDPKWSFERSDELSMQRNTWQRGIPYWVNQPEWESSAIWQHVPENRRGEGAASYSSKVRQFERGVENVYIRRLQNECEYYNARKQQQINDAAGFFGIGADYDKINQLRAEKSPSCEQLRSWGLSQASNHY</sequence>
<dbReference type="PANTHER" id="PTHR43908:SF3">
    <property type="entry name" value="AT29763P-RELATED"/>
    <property type="match status" value="1"/>
</dbReference>
<comment type="subcellular location">
    <subcellularLocation>
        <location evidence="1">Endoplasmic reticulum membrane</location>
        <topology evidence="1">Single-pass membrane protein</topology>
    </subcellularLocation>
</comment>
<name>A0AAD9CVT1_PAPLA</name>
<accession>A0AAD9CVT1</accession>
<feature type="transmembrane region" description="Helical" evidence="7">
    <location>
        <begin position="282"/>
        <end position="304"/>
    </location>
</feature>
<dbReference type="FunFam" id="1.10.287.110:FF:000070">
    <property type="entry name" value="Endoplasmic reticulum protein, putative"/>
    <property type="match status" value="1"/>
</dbReference>
<evidence type="ECO:0000256" key="1">
    <source>
        <dbReference type="ARBA" id="ARBA00004389"/>
    </source>
</evidence>
<dbReference type="CDD" id="cd06257">
    <property type="entry name" value="DnaJ"/>
    <property type="match status" value="1"/>
</dbReference>
<dbReference type="GO" id="GO:0030544">
    <property type="term" value="F:Hsp70 protein binding"/>
    <property type="evidence" value="ECO:0007669"/>
    <property type="project" value="TreeGrafter"/>
</dbReference>
<keyword evidence="5 7" id="KW-0472">Membrane</keyword>
<evidence type="ECO:0000259" key="8">
    <source>
        <dbReference type="PROSITE" id="PS50076"/>
    </source>
</evidence>
<feature type="compositionally biased region" description="Low complexity" evidence="6">
    <location>
        <begin position="56"/>
        <end position="67"/>
    </location>
</feature>
<dbReference type="PROSITE" id="PS50076">
    <property type="entry name" value="DNAJ_2"/>
    <property type="match status" value="1"/>
</dbReference>
<gene>
    <name evidence="9" type="ORF">DB88DRAFT_495003</name>
</gene>
<dbReference type="AlphaFoldDB" id="A0AAD9CVT1"/>
<dbReference type="Pfam" id="PF00226">
    <property type="entry name" value="DnaJ"/>
    <property type="match status" value="1"/>
</dbReference>
<dbReference type="InterPro" id="IPR001623">
    <property type="entry name" value="DnaJ_domain"/>
</dbReference>
<dbReference type="Pfam" id="PF09320">
    <property type="entry name" value="DUF1977"/>
    <property type="match status" value="1"/>
</dbReference>
<keyword evidence="2 7" id="KW-0812">Transmembrane</keyword>
<dbReference type="GO" id="GO:0005789">
    <property type="term" value="C:endoplasmic reticulum membrane"/>
    <property type="evidence" value="ECO:0007669"/>
    <property type="project" value="UniProtKB-SubCell"/>
</dbReference>
<feature type="compositionally biased region" description="Basic and acidic residues" evidence="6">
    <location>
        <begin position="97"/>
        <end position="113"/>
    </location>
</feature>
<dbReference type="SUPFAM" id="SSF46565">
    <property type="entry name" value="Chaperone J-domain"/>
    <property type="match status" value="1"/>
</dbReference>
<dbReference type="InterPro" id="IPR036869">
    <property type="entry name" value="J_dom_sf"/>
</dbReference>
<comment type="caution">
    <text evidence="9">The sequence shown here is derived from an EMBL/GenBank/DDBJ whole genome shotgun (WGS) entry which is preliminary data.</text>
</comment>
<organism evidence="9 10">
    <name type="scientific">Papiliotrema laurentii</name>
    <name type="common">Cryptococcus laurentii</name>
    <dbReference type="NCBI Taxonomy" id="5418"/>
    <lineage>
        <taxon>Eukaryota</taxon>
        <taxon>Fungi</taxon>
        <taxon>Dikarya</taxon>
        <taxon>Basidiomycota</taxon>
        <taxon>Agaricomycotina</taxon>
        <taxon>Tremellomycetes</taxon>
        <taxon>Tremellales</taxon>
        <taxon>Rhynchogastremaceae</taxon>
        <taxon>Papiliotrema</taxon>
    </lineage>
</organism>
<evidence type="ECO:0000256" key="7">
    <source>
        <dbReference type="SAM" id="Phobius"/>
    </source>
</evidence>
<keyword evidence="4 7" id="KW-1133">Transmembrane helix</keyword>
<dbReference type="SMART" id="SM00271">
    <property type="entry name" value="DnaJ"/>
    <property type="match status" value="1"/>
</dbReference>
<evidence type="ECO:0000256" key="3">
    <source>
        <dbReference type="ARBA" id="ARBA00022824"/>
    </source>
</evidence>
<evidence type="ECO:0000256" key="2">
    <source>
        <dbReference type="ARBA" id="ARBA00022692"/>
    </source>
</evidence>
<proteinExistence type="predicted"/>
<reference evidence="9" key="1">
    <citation type="submission" date="2023-02" db="EMBL/GenBank/DDBJ databases">
        <title>Identification and recombinant expression of a fungal hydrolase from Papiliotrema laurentii that hydrolyzes apple cutin and clears colloidal polyester polyurethane.</title>
        <authorList>
            <consortium name="DOE Joint Genome Institute"/>
            <person name="Roman V.A."/>
            <person name="Bojanowski C."/>
            <person name="Crable B.R."/>
            <person name="Wagner D.N."/>
            <person name="Hung C.S."/>
            <person name="Nadeau L.J."/>
            <person name="Schratz L."/>
            <person name="Haridas S."/>
            <person name="Pangilinan J."/>
            <person name="Lipzen A."/>
            <person name="Na H."/>
            <person name="Yan M."/>
            <person name="Ng V."/>
            <person name="Grigoriev I.V."/>
            <person name="Spatafora J.W."/>
            <person name="Barlow D."/>
            <person name="Biffinger J."/>
            <person name="Kelley-Loughnane N."/>
            <person name="Varaljay V.A."/>
            <person name="Crookes-Goodson W.J."/>
        </authorList>
    </citation>
    <scope>NUCLEOTIDE SEQUENCE</scope>
    <source>
        <strain evidence="9">5307AH</strain>
    </source>
</reference>
<dbReference type="EMBL" id="JAODAN010000008">
    <property type="protein sequence ID" value="KAK1922417.1"/>
    <property type="molecule type" value="Genomic_DNA"/>
</dbReference>
<feature type="domain" description="J" evidence="8">
    <location>
        <begin position="129"/>
        <end position="193"/>
    </location>
</feature>
<dbReference type="PANTHER" id="PTHR43908">
    <property type="entry name" value="AT29763P-RELATED"/>
    <property type="match status" value="1"/>
</dbReference>
<dbReference type="PROSITE" id="PS00636">
    <property type="entry name" value="DNAJ_1"/>
    <property type="match status" value="1"/>
</dbReference>
<keyword evidence="3" id="KW-0256">Endoplasmic reticulum</keyword>
<evidence type="ECO:0000256" key="6">
    <source>
        <dbReference type="SAM" id="MobiDB-lite"/>
    </source>
</evidence>
<evidence type="ECO:0000256" key="5">
    <source>
        <dbReference type="ARBA" id="ARBA00023136"/>
    </source>
</evidence>
<dbReference type="Gene3D" id="1.10.287.110">
    <property type="entry name" value="DnaJ domain"/>
    <property type="match status" value="1"/>
</dbReference>
<dbReference type="InterPro" id="IPR018253">
    <property type="entry name" value="DnaJ_domain_CS"/>
</dbReference>
<dbReference type="InterPro" id="IPR051100">
    <property type="entry name" value="DnaJ_subfamily_B/C"/>
</dbReference>
<feature type="region of interest" description="Disordered" evidence="6">
    <location>
        <begin position="56"/>
        <end position="113"/>
    </location>
</feature>
<evidence type="ECO:0000313" key="9">
    <source>
        <dbReference type="EMBL" id="KAK1922417.1"/>
    </source>
</evidence>
<dbReference type="PRINTS" id="PR00625">
    <property type="entry name" value="JDOMAIN"/>
</dbReference>
<dbReference type="Proteomes" id="UP001182556">
    <property type="component" value="Unassembled WGS sequence"/>
</dbReference>
<evidence type="ECO:0000313" key="10">
    <source>
        <dbReference type="Proteomes" id="UP001182556"/>
    </source>
</evidence>
<dbReference type="InterPro" id="IPR015399">
    <property type="entry name" value="DUF1977_DnaJ-like"/>
</dbReference>
<dbReference type="GO" id="GO:0071218">
    <property type="term" value="P:cellular response to misfolded protein"/>
    <property type="evidence" value="ECO:0007669"/>
    <property type="project" value="TreeGrafter"/>
</dbReference>
<protein>
    <submittedName>
        <fullName evidence="9">Endoplasmic reticulum protein</fullName>
    </submittedName>
</protein>
<evidence type="ECO:0000256" key="4">
    <source>
        <dbReference type="ARBA" id="ARBA00022989"/>
    </source>
</evidence>
<keyword evidence="10" id="KW-1185">Reference proteome</keyword>